<reference evidence="2 3" key="1">
    <citation type="journal article" date="2017" name="G3 (Bethesda)">
        <title>The Physical Genome Mapping of Anopheles albimanus Corrected Scaffold Misassemblies and Identified Interarm Rearrangements in Genus Anopheles.</title>
        <authorList>
            <person name="Artemov G.N."/>
            <person name="Peery A.N."/>
            <person name="Jiang X."/>
            <person name="Tu Z."/>
            <person name="Stegniy V.N."/>
            <person name="Sharakhova M.V."/>
            <person name="Sharakhov I.V."/>
        </authorList>
    </citation>
    <scope>NUCLEOTIDE SEQUENCE [LARGE SCALE GENOMIC DNA]</scope>
    <source>
        <strain evidence="2 3">ALBI9_A</strain>
    </source>
</reference>
<sequence>MEGLKRVAWPPPADAVEYEPHPSQQKQAVGQQFAPQQQQFYQQTIPQQQQQQQQQQPHPTYQPANAHQQQPGQRPVERIVPIQR</sequence>
<protein>
    <submittedName>
        <fullName evidence="2">Uncharacterized protein</fullName>
    </submittedName>
</protein>
<evidence type="ECO:0000313" key="3">
    <source>
        <dbReference type="Proteomes" id="UP000069272"/>
    </source>
</evidence>
<dbReference type="AlphaFoldDB" id="A0A182FD70"/>
<keyword evidence="3" id="KW-1185">Reference proteome</keyword>
<organism evidence="2 3">
    <name type="scientific">Anopheles albimanus</name>
    <name type="common">New world malaria mosquito</name>
    <dbReference type="NCBI Taxonomy" id="7167"/>
    <lineage>
        <taxon>Eukaryota</taxon>
        <taxon>Metazoa</taxon>
        <taxon>Ecdysozoa</taxon>
        <taxon>Arthropoda</taxon>
        <taxon>Hexapoda</taxon>
        <taxon>Insecta</taxon>
        <taxon>Pterygota</taxon>
        <taxon>Neoptera</taxon>
        <taxon>Endopterygota</taxon>
        <taxon>Diptera</taxon>
        <taxon>Nematocera</taxon>
        <taxon>Culicoidea</taxon>
        <taxon>Culicidae</taxon>
        <taxon>Anophelinae</taxon>
        <taxon>Anopheles</taxon>
    </lineage>
</organism>
<proteinExistence type="predicted"/>
<evidence type="ECO:0000313" key="2">
    <source>
        <dbReference type="EnsemblMetazoa" id="AALB004457-PA"/>
    </source>
</evidence>
<evidence type="ECO:0000256" key="1">
    <source>
        <dbReference type="SAM" id="MobiDB-lite"/>
    </source>
</evidence>
<accession>A0A182FD70</accession>
<feature type="compositionally biased region" description="Low complexity" evidence="1">
    <location>
        <begin position="24"/>
        <end position="63"/>
    </location>
</feature>
<reference evidence="2" key="2">
    <citation type="submission" date="2022-08" db="UniProtKB">
        <authorList>
            <consortium name="EnsemblMetazoa"/>
        </authorList>
    </citation>
    <scope>IDENTIFICATION</scope>
    <source>
        <strain evidence="2">STECLA/ALBI9_A</strain>
    </source>
</reference>
<name>A0A182FD70_ANOAL</name>
<dbReference type="Proteomes" id="UP000069272">
    <property type="component" value="Chromosome 3L"/>
</dbReference>
<dbReference type="EnsemblMetazoa" id="AALB004457-RA">
    <property type="protein sequence ID" value="AALB004457-PA"/>
    <property type="gene ID" value="AALB004457"/>
</dbReference>
<feature type="region of interest" description="Disordered" evidence="1">
    <location>
        <begin position="1"/>
        <end position="84"/>
    </location>
</feature>